<dbReference type="Gene3D" id="3.40.50.1240">
    <property type="entry name" value="Phosphoglycerate mutase-like"/>
    <property type="match status" value="1"/>
</dbReference>
<dbReference type="PANTHER" id="PTHR20963:SF51">
    <property type="entry name" value="MULTIPLE INOSITOL POLYPHOSPHATE PHOSPHATASE 1"/>
    <property type="match status" value="1"/>
</dbReference>
<keyword evidence="16" id="KW-1015">Disulfide bond</keyword>
<evidence type="ECO:0000313" key="19">
    <source>
        <dbReference type="Proteomes" id="UP000475862"/>
    </source>
</evidence>
<keyword evidence="19" id="KW-1185">Reference proteome</keyword>
<feature type="signal peptide" evidence="17">
    <location>
        <begin position="1"/>
        <end position="19"/>
    </location>
</feature>
<dbReference type="EC" id="3.1.3.62" evidence="4"/>
<evidence type="ECO:0000256" key="4">
    <source>
        <dbReference type="ARBA" id="ARBA00013040"/>
    </source>
</evidence>
<protein>
    <recommendedName>
        <fullName evidence="5">Multiple inositol polyphosphate phosphatase 1</fullName>
        <ecNumber evidence="4">3.1.3.62</ecNumber>
        <ecNumber evidence="3">3.1.3.80</ecNumber>
    </recommendedName>
    <alternativeName>
        <fullName evidence="11">2,3-bisphosphoglycerate 3-phosphatase</fullName>
    </alternativeName>
</protein>
<accession>A0A6G0TEV9</accession>
<dbReference type="GO" id="GO:0003993">
    <property type="term" value="F:acid phosphatase activity"/>
    <property type="evidence" value="ECO:0007669"/>
    <property type="project" value="TreeGrafter"/>
</dbReference>
<keyword evidence="9" id="KW-0472">Membrane</keyword>
<comment type="subcellular location">
    <subcellularLocation>
        <location evidence="1">Cell membrane</location>
    </subcellularLocation>
</comment>
<organism evidence="18 19">
    <name type="scientific">Aphis glycines</name>
    <name type="common">Soybean aphid</name>
    <dbReference type="NCBI Taxonomy" id="307491"/>
    <lineage>
        <taxon>Eukaryota</taxon>
        <taxon>Metazoa</taxon>
        <taxon>Ecdysozoa</taxon>
        <taxon>Arthropoda</taxon>
        <taxon>Hexapoda</taxon>
        <taxon>Insecta</taxon>
        <taxon>Pterygota</taxon>
        <taxon>Neoptera</taxon>
        <taxon>Paraneoptera</taxon>
        <taxon>Hemiptera</taxon>
        <taxon>Sternorrhyncha</taxon>
        <taxon>Aphidomorpha</taxon>
        <taxon>Aphidoidea</taxon>
        <taxon>Aphididae</taxon>
        <taxon>Aphidini</taxon>
        <taxon>Aphis</taxon>
        <taxon>Aphis</taxon>
    </lineage>
</organism>
<comment type="catalytic activity">
    <reaction evidence="14">
        <text>1D-myo-inositol hexakisphosphate + H2O = 1D-myo-inositol 1,2,4,5,6-pentakisphosphate + phosphate</text>
        <dbReference type="Rhea" id="RHEA:16989"/>
        <dbReference type="ChEBI" id="CHEBI:15377"/>
        <dbReference type="ChEBI" id="CHEBI:43474"/>
        <dbReference type="ChEBI" id="CHEBI:57798"/>
        <dbReference type="ChEBI" id="CHEBI:58130"/>
        <dbReference type="EC" id="3.1.3.62"/>
    </reaction>
    <physiologicalReaction direction="left-to-right" evidence="14">
        <dbReference type="Rhea" id="RHEA:16990"/>
    </physiologicalReaction>
</comment>
<evidence type="ECO:0000256" key="9">
    <source>
        <dbReference type="ARBA" id="ARBA00023136"/>
    </source>
</evidence>
<keyword evidence="6" id="KW-1003">Cell membrane</keyword>
<dbReference type="Pfam" id="PF00328">
    <property type="entry name" value="His_Phos_2"/>
    <property type="match status" value="1"/>
</dbReference>
<sequence length="459" mass="53872">MLVLVITILCSLIFGHIKSENQCNGLYSNYFQHLSTKTPYRFVANHNTEPVNFEGCKAWKIWLVQRHGTRTPGKELDQFVKNRLPEIQKDIVNNLIECKLCSEDEIKSWTSHKELDNQKRLTEEGEDELLSIAERMQLRFPNLLNQPFENTNFLFRFTDTQRTRVSAKQFATGLFGRNEVKKVVFEEPLAKDPLLRFYKVCQKWRKEVKKSSTASIEYQKFIESQLTNNTLKSLSSRLGLDYTLTFNDAKNMYTYCAFETAWEKNKVSPWCSIFNKSDLMLLEYSEDLKYYLIDGYAYELSYKQACVLLKNAIEYFDDPHLTSKNGIFYFTHSGTILKMLGVLGLYKDEHKLKHDNYFEMENRQWRTSKIDAFGSNIAFVLYKCNNNETKILTLHQEKIVHLDGCEDGLCSYDRFKQLFATEIQNCDFDKMFISYFKLINYNKTILPIIFIGVPLTVNP</sequence>
<dbReference type="InterPro" id="IPR000560">
    <property type="entry name" value="His_Pase_clade-2"/>
</dbReference>
<comment type="caution">
    <text evidence="18">The sequence shown here is derived from an EMBL/GenBank/DDBJ whole genome shotgun (WGS) entry which is preliminary data.</text>
</comment>
<dbReference type="EC" id="3.1.3.80" evidence="3"/>
<evidence type="ECO:0000256" key="7">
    <source>
        <dbReference type="ARBA" id="ARBA00022729"/>
    </source>
</evidence>
<dbReference type="SUPFAM" id="SSF53254">
    <property type="entry name" value="Phosphoglycerate mutase-like"/>
    <property type="match status" value="1"/>
</dbReference>
<comment type="catalytic activity">
    <reaction evidence="12">
        <text>1D-myo-inositol 1,2,5,6-tetrakisphosphate + H2O = 1D-myo-inositol 1,2,6-trisphosphate + phosphate</text>
        <dbReference type="Rhea" id="RHEA:77119"/>
        <dbReference type="ChEBI" id="CHEBI:15377"/>
        <dbReference type="ChEBI" id="CHEBI:43474"/>
        <dbReference type="ChEBI" id="CHEBI:195535"/>
        <dbReference type="ChEBI" id="CHEBI:195537"/>
        <dbReference type="EC" id="3.1.3.62"/>
    </reaction>
    <physiologicalReaction direction="left-to-right" evidence="12">
        <dbReference type="Rhea" id="RHEA:77120"/>
    </physiologicalReaction>
</comment>
<dbReference type="InterPro" id="IPR016274">
    <property type="entry name" value="Histidine_acid_Pase_euk"/>
</dbReference>
<evidence type="ECO:0000256" key="1">
    <source>
        <dbReference type="ARBA" id="ARBA00004236"/>
    </source>
</evidence>
<evidence type="ECO:0000256" key="14">
    <source>
        <dbReference type="ARBA" id="ARBA00043691"/>
    </source>
</evidence>
<evidence type="ECO:0000313" key="18">
    <source>
        <dbReference type="EMBL" id="KAE9531692.1"/>
    </source>
</evidence>
<keyword evidence="8" id="KW-0378">Hydrolase</keyword>
<comment type="similarity">
    <text evidence="2">Belongs to the histidine acid phosphatase family. MINPP1 subfamily.</text>
</comment>
<evidence type="ECO:0000256" key="2">
    <source>
        <dbReference type="ARBA" id="ARBA00008422"/>
    </source>
</evidence>
<feature type="disulfide bond" evidence="16">
    <location>
        <begin position="405"/>
        <end position="410"/>
    </location>
</feature>
<comment type="catalytic activity">
    <reaction evidence="15">
        <text>(2R)-2,3-bisphosphoglycerate + H2O = (2R)-2-phosphoglycerate + phosphate</text>
        <dbReference type="Rhea" id="RHEA:27381"/>
        <dbReference type="ChEBI" id="CHEBI:15377"/>
        <dbReference type="ChEBI" id="CHEBI:43474"/>
        <dbReference type="ChEBI" id="CHEBI:58248"/>
        <dbReference type="ChEBI" id="CHEBI:58289"/>
        <dbReference type="EC" id="3.1.3.80"/>
    </reaction>
    <physiologicalReaction direction="left-to-right" evidence="15">
        <dbReference type="Rhea" id="RHEA:27382"/>
    </physiologicalReaction>
</comment>
<evidence type="ECO:0000256" key="11">
    <source>
        <dbReference type="ARBA" id="ARBA00031642"/>
    </source>
</evidence>
<evidence type="ECO:0000256" key="5">
    <source>
        <dbReference type="ARBA" id="ARBA00018097"/>
    </source>
</evidence>
<dbReference type="PANTHER" id="PTHR20963">
    <property type="entry name" value="MULTIPLE INOSITOL POLYPHOSPHATE PHOSPHATASE-RELATED"/>
    <property type="match status" value="1"/>
</dbReference>
<evidence type="ECO:0000256" key="8">
    <source>
        <dbReference type="ARBA" id="ARBA00022801"/>
    </source>
</evidence>
<dbReference type="GO" id="GO:0005886">
    <property type="term" value="C:plasma membrane"/>
    <property type="evidence" value="ECO:0007669"/>
    <property type="project" value="UniProtKB-SubCell"/>
</dbReference>
<evidence type="ECO:0000256" key="13">
    <source>
        <dbReference type="ARBA" id="ARBA00043671"/>
    </source>
</evidence>
<keyword evidence="10" id="KW-0325">Glycoprotein</keyword>
<name>A0A6G0TEV9_APHGL</name>
<feature type="chain" id="PRO_5026015023" description="Multiple inositol polyphosphate phosphatase 1" evidence="17">
    <location>
        <begin position="20"/>
        <end position="459"/>
    </location>
</feature>
<evidence type="ECO:0000256" key="6">
    <source>
        <dbReference type="ARBA" id="ARBA00022475"/>
    </source>
</evidence>
<evidence type="ECO:0000256" key="10">
    <source>
        <dbReference type="ARBA" id="ARBA00023180"/>
    </source>
</evidence>
<dbReference type="InterPro" id="IPR029033">
    <property type="entry name" value="His_PPase_superfam"/>
</dbReference>
<gene>
    <name evidence="18" type="ORF">AGLY_010898</name>
</gene>
<dbReference type="EMBL" id="VYZN01000041">
    <property type="protein sequence ID" value="KAE9531692.1"/>
    <property type="molecule type" value="Genomic_DNA"/>
</dbReference>
<evidence type="ECO:0000256" key="15">
    <source>
        <dbReference type="ARBA" id="ARBA00043832"/>
    </source>
</evidence>
<evidence type="ECO:0000256" key="17">
    <source>
        <dbReference type="SAM" id="SignalP"/>
    </source>
</evidence>
<dbReference type="GO" id="GO:0034417">
    <property type="term" value="F:bisphosphoglycerate 3-phosphatase activity"/>
    <property type="evidence" value="ECO:0007669"/>
    <property type="project" value="UniProtKB-EC"/>
</dbReference>
<keyword evidence="7 17" id="KW-0732">Signal</keyword>
<comment type="catalytic activity">
    <reaction evidence="13">
        <text>1D-myo-inositol 1,2,4,5,6-pentakisphosphate + H2O = 1D-myo-inositol 1,2,5,6-tetrakisphosphate + phosphate</text>
        <dbReference type="Rhea" id="RHEA:77115"/>
        <dbReference type="ChEBI" id="CHEBI:15377"/>
        <dbReference type="ChEBI" id="CHEBI:43474"/>
        <dbReference type="ChEBI" id="CHEBI:57798"/>
        <dbReference type="ChEBI" id="CHEBI:195535"/>
        <dbReference type="EC" id="3.1.3.62"/>
    </reaction>
    <physiologicalReaction direction="left-to-right" evidence="13">
        <dbReference type="Rhea" id="RHEA:77116"/>
    </physiologicalReaction>
</comment>
<reference evidence="18 19" key="1">
    <citation type="submission" date="2019-08" db="EMBL/GenBank/DDBJ databases">
        <title>The genome of the soybean aphid Biotype 1, its phylome, world population structure and adaptation to the North American continent.</title>
        <authorList>
            <person name="Giordano R."/>
            <person name="Donthu R.K."/>
            <person name="Hernandez A.G."/>
            <person name="Wright C.L."/>
            <person name="Zimin A.V."/>
        </authorList>
    </citation>
    <scope>NUCLEOTIDE SEQUENCE [LARGE SCALE GENOMIC DNA]</scope>
    <source>
        <tissue evidence="18">Whole aphids</tissue>
    </source>
</reference>
<evidence type="ECO:0000256" key="3">
    <source>
        <dbReference type="ARBA" id="ARBA00012976"/>
    </source>
</evidence>
<feature type="disulfide bond" evidence="16">
    <location>
        <begin position="256"/>
        <end position="271"/>
    </location>
</feature>
<dbReference type="AlphaFoldDB" id="A0A6G0TEV9"/>
<dbReference type="GO" id="GO:0052745">
    <property type="term" value="F:inositol phosphate phosphatase activity"/>
    <property type="evidence" value="ECO:0007669"/>
    <property type="project" value="TreeGrafter"/>
</dbReference>
<evidence type="ECO:0000256" key="12">
    <source>
        <dbReference type="ARBA" id="ARBA00043668"/>
    </source>
</evidence>
<dbReference type="OrthoDB" id="6509975at2759"/>
<dbReference type="Proteomes" id="UP000475862">
    <property type="component" value="Unassembled WGS sequence"/>
</dbReference>
<feature type="disulfide bond" evidence="16">
    <location>
        <begin position="56"/>
        <end position="384"/>
    </location>
</feature>
<dbReference type="CDD" id="cd07061">
    <property type="entry name" value="HP_HAP_like"/>
    <property type="match status" value="1"/>
</dbReference>
<dbReference type="PIRSF" id="PIRSF000894">
    <property type="entry name" value="Acid_phosphatase"/>
    <property type="match status" value="1"/>
</dbReference>
<evidence type="ECO:0000256" key="16">
    <source>
        <dbReference type="PIRSR" id="PIRSR000894-2"/>
    </source>
</evidence>
<dbReference type="FunFam" id="3.40.50.1240:FF:000014">
    <property type="entry name" value="Multiple inositol polyphosphate phosphatase 1"/>
    <property type="match status" value="1"/>
</dbReference>
<proteinExistence type="inferred from homology"/>